<proteinExistence type="predicted"/>
<dbReference type="EMBL" id="VYKK01000004">
    <property type="protein sequence ID" value="KAA9007245.1"/>
    <property type="molecule type" value="Genomic_DNA"/>
</dbReference>
<organism evidence="1 2">
    <name type="scientific">Paenibacillus spiritus</name>
    <dbReference type="NCBI Taxonomy" id="2496557"/>
    <lineage>
        <taxon>Bacteria</taxon>
        <taxon>Bacillati</taxon>
        <taxon>Bacillota</taxon>
        <taxon>Bacilli</taxon>
        <taxon>Bacillales</taxon>
        <taxon>Paenibacillaceae</taxon>
        <taxon>Paenibacillus</taxon>
    </lineage>
</organism>
<comment type="caution">
    <text evidence="1">The sequence shown here is derived from an EMBL/GenBank/DDBJ whole genome shotgun (WGS) entry which is preliminary data.</text>
</comment>
<evidence type="ECO:0000313" key="1">
    <source>
        <dbReference type="EMBL" id="KAA9007245.1"/>
    </source>
</evidence>
<evidence type="ECO:0000313" key="2">
    <source>
        <dbReference type="Proteomes" id="UP000367750"/>
    </source>
</evidence>
<protein>
    <submittedName>
        <fullName evidence="1">Uncharacterized protein</fullName>
    </submittedName>
</protein>
<name>A0A5J5GGH5_9BACL</name>
<gene>
    <name evidence="1" type="ORF">F4V43_01800</name>
</gene>
<sequence length="59" mass="7174">MDTKEEIIAMLNDRIDRWRELVRVSNESKRVKCEWEARISELETVRDIIKPEPPVEEEY</sequence>
<reference evidence="1 2" key="1">
    <citation type="submission" date="2019-09" db="EMBL/GenBank/DDBJ databases">
        <title>Bacillus ochoae sp. nov., Paenibacillus whitsoniae sp. nov., Paenibacillus spiritus sp. nov. Isolated from the Mars Exploration Rover during spacecraft assembly.</title>
        <authorList>
            <person name="Seuylemezian A."/>
            <person name="Vaishampayan P."/>
        </authorList>
    </citation>
    <scope>NUCLEOTIDE SEQUENCE [LARGE SCALE GENOMIC DNA]</scope>
    <source>
        <strain evidence="1 2">MER_111</strain>
    </source>
</reference>
<dbReference type="AlphaFoldDB" id="A0A5J5GGH5"/>
<accession>A0A5J5GGH5</accession>
<dbReference type="Proteomes" id="UP000367750">
    <property type="component" value="Unassembled WGS sequence"/>
</dbReference>
<keyword evidence="2" id="KW-1185">Reference proteome</keyword>
<dbReference type="RefSeq" id="WP_150456535.1">
    <property type="nucleotide sequence ID" value="NZ_VYKK01000004.1"/>
</dbReference>